<dbReference type="GO" id="GO:0005829">
    <property type="term" value="C:cytosol"/>
    <property type="evidence" value="ECO:0007669"/>
    <property type="project" value="TreeGrafter"/>
</dbReference>
<dbReference type="InterPro" id="IPR036388">
    <property type="entry name" value="WH-like_DNA-bd_sf"/>
</dbReference>
<dbReference type="SUPFAM" id="SSF46785">
    <property type="entry name" value="Winged helix' DNA-binding domain"/>
    <property type="match status" value="1"/>
</dbReference>
<dbReference type="GO" id="GO:0003700">
    <property type="term" value="F:DNA-binding transcription factor activity"/>
    <property type="evidence" value="ECO:0007669"/>
    <property type="project" value="TreeGrafter"/>
</dbReference>
<evidence type="ECO:0000313" key="3">
    <source>
        <dbReference type="Proteomes" id="UP000231092"/>
    </source>
</evidence>
<dbReference type="OrthoDB" id="9808360at2"/>
<dbReference type="PANTHER" id="PTHR33221:SF5">
    <property type="entry name" value="HTH-TYPE TRANSCRIPTIONAL REGULATOR ISCR"/>
    <property type="match status" value="1"/>
</dbReference>
<dbReference type="InterPro" id="IPR030489">
    <property type="entry name" value="TR_Rrf2-type_CS"/>
</dbReference>
<accession>A0A2M8Z211</accession>
<sequence>MKFSTKGRYALRMMLEFALHPGECTKINQVAERQEISDKYLEQIVTILSRAGYVKSRRGAQGGYYLTKDPSEYTVGMILRLAEGSLVPVSCLEDEVNPCSRSHNCATLMVWKKLDHAISDVVDGITLADLVEEQKRLDGQANYYEI</sequence>
<proteinExistence type="predicted"/>
<evidence type="ECO:0000313" key="2">
    <source>
        <dbReference type="EMBL" id="PJJ27472.1"/>
    </source>
</evidence>
<organism evidence="2 3">
    <name type="scientific">[Clostridium] celerecrescens 18A</name>
    <dbReference type="NCBI Taxonomy" id="1286362"/>
    <lineage>
        <taxon>Bacteria</taxon>
        <taxon>Bacillati</taxon>
        <taxon>Bacillota</taxon>
        <taxon>Clostridia</taxon>
        <taxon>Lachnospirales</taxon>
        <taxon>Lachnospiraceae</taxon>
        <taxon>Lacrimispora</taxon>
    </lineage>
</organism>
<dbReference type="EMBL" id="PGET01000001">
    <property type="protein sequence ID" value="PJJ27472.1"/>
    <property type="molecule type" value="Genomic_DNA"/>
</dbReference>
<comment type="caution">
    <text evidence="2">The sequence shown here is derived from an EMBL/GenBank/DDBJ whole genome shotgun (WGS) entry which is preliminary data.</text>
</comment>
<evidence type="ECO:0000256" key="1">
    <source>
        <dbReference type="ARBA" id="ARBA00023125"/>
    </source>
</evidence>
<dbReference type="PROSITE" id="PS51197">
    <property type="entry name" value="HTH_RRF2_2"/>
    <property type="match status" value="1"/>
</dbReference>
<dbReference type="PANTHER" id="PTHR33221">
    <property type="entry name" value="WINGED HELIX-TURN-HELIX TRANSCRIPTIONAL REGULATOR, RRF2 FAMILY"/>
    <property type="match status" value="1"/>
</dbReference>
<dbReference type="Pfam" id="PF02082">
    <property type="entry name" value="Rrf2"/>
    <property type="match status" value="1"/>
</dbReference>
<protein>
    <submittedName>
        <fullName evidence="2">BadM/Rrf2 family transcriptional regulator</fullName>
    </submittedName>
</protein>
<dbReference type="GO" id="GO:0003677">
    <property type="term" value="F:DNA binding"/>
    <property type="evidence" value="ECO:0007669"/>
    <property type="project" value="UniProtKB-KW"/>
</dbReference>
<gene>
    <name evidence="2" type="ORF">H171_0941</name>
</gene>
<dbReference type="PROSITE" id="PS01332">
    <property type="entry name" value="HTH_RRF2_1"/>
    <property type="match status" value="1"/>
</dbReference>
<dbReference type="Proteomes" id="UP000231092">
    <property type="component" value="Unassembled WGS sequence"/>
</dbReference>
<keyword evidence="1" id="KW-0238">DNA-binding</keyword>
<dbReference type="Gene3D" id="1.10.10.10">
    <property type="entry name" value="Winged helix-like DNA-binding domain superfamily/Winged helix DNA-binding domain"/>
    <property type="match status" value="1"/>
</dbReference>
<dbReference type="AlphaFoldDB" id="A0A2M8Z211"/>
<reference evidence="2 3" key="1">
    <citation type="submission" date="2017-11" db="EMBL/GenBank/DDBJ databases">
        <title>Understudied soil microbes with underappreciated capabilities: Untangling the Clostridium saccharolyticum group.</title>
        <authorList>
            <person name="Leschine S."/>
        </authorList>
    </citation>
    <scope>NUCLEOTIDE SEQUENCE [LARGE SCALE GENOMIC DNA]</scope>
    <source>
        <strain evidence="2 3">18A</strain>
    </source>
</reference>
<dbReference type="NCBIfam" id="TIGR00738">
    <property type="entry name" value="rrf2_super"/>
    <property type="match status" value="1"/>
</dbReference>
<dbReference type="InterPro" id="IPR000944">
    <property type="entry name" value="Tscrpt_reg_Rrf2"/>
</dbReference>
<dbReference type="InterPro" id="IPR036390">
    <property type="entry name" value="WH_DNA-bd_sf"/>
</dbReference>
<name>A0A2M8Z211_9FIRM</name>
<dbReference type="RefSeq" id="WP_100304109.1">
    <property type="nucleotide sequence ID" value="NZ_PGET01000001.1"/>
</dbReference>